<dbReference type="Gene3D" id="1.10.10.10">
    <property type="entry name" value="Winged helix-like DNA-binding domain superfamily/Winged helix DNA-binding domain"/>
    <property type="match status" value="1"/>
</dbReference>
<dbReference type="InterPro" id="IPR036390">
    <property type="entry name" value="WH_DNA-bd_sf"/>
</dbReference>
<evidence type="ECO:0000259" key="5">
    <source>
        <dbReference type="PROSITE" id="PS51078"/>
    </source>
</evidence>
<evidence type="ECO:0000256" key="2">
    <source>
        <dbReference type="ARBA" id="ARBA00023125"/>
    </source>
</evidence>
<dbReference type="GO" id="GO:0045892">
    <property type="term" value="P:negative regulation of DNA-templated transcription"/>
    <property type="evidence" value="ECO:0007669"/>
    <property type="project" value="TreeGrafter"/>
</dbReference>
<organism evidence="6 7">
    <name type="scientific">Falsiroseomonas algicola</name>
    <dbReference type="NCBI Taxonomy" id="2716930"/>
    <lineage>
        <taxon>Bacteria</taxon>
        <taxon>Pseudomonadati</taxon>
        <taxon>Pseudomonadota</taxon>
        <taxon>Alphaproteobacteria</taxon>
        <taxon>Acetobacterales</taxon>
        <taxon>Roseomonadaceae</taxon>
        <taxon>Falsiroseomonas</taxon>
    </lineage>
</organism>
<keyword evidence="7" id="KW-1185">Reference proteome</keyword>
<protein>
    <submittedName>
        <fullName evidence="6">Helix-turn-helix domain-containing protein</fullName>
    </submittedName>
</protein>
<dbReference type="AlphaFoldDB" id="A0A6M1LHW0"/>
<evidence type="ECO:0000256" key="1">
    <source>
        <dbReference type="ARBA" id="ARBA00023015"/>
    </source>
</evidence>
<reference evidence="6 7" key="2">
    <citation type="submission" date="2020-03" db="EMBL/GenBank/DDBJ databases">
        <title>Roseomonas stagni sp. nov., isolated from pond water in Japan.</title>
        <authorList>
            <person name="Furuhata K."/>
            <person name="Miyamoto H."/>
            <person name="Goto K."/>
        </authorList>
    </citation>
    <scope>NUCLEOTIDE SEQUENCE [LARGE SCALE GENOMIC DNA]</scope>
    <source>
        <strain evidence="6 7">PeD5</strain>
    </source>
</reference>
<dbReference type="SMART" id="SM00346">
    <property type="entry name" value="HTH_ICLR"/>
    <property type="match status" value="1"/>
</dbReference>
<dbReference type="PANTHER" id="PTHR30136">
    <property type="entry name" value="HELIX-TURN-HELIX TRANSCRIPTIONAL REGULATOR, ICLR FAMILY"/>
    <property type="match status" value="1"/>
</dbReference>
<keyword evidence="1" id="KW-0805">Transcription regulation</keyword>
<reference evidence="6 7" key="1">
    <citation type="submission" date="2020-02" db="EMBL/GenBank/DDBJ databases">
        <authorList>
            <person name="Kim H.M."/>
            <person name="Jeon C.O."/>
        </authorList>
    </citation>
    <scope>NUCLEOTIDE SEQUENCE [LARGE SCALE GENOMIC DNA]</scope>
    <source>
        <strain evidence="6 7">PeD5</strain>
    </source>
</reference>
<evidence type="ECO:0000313" key="6">
    <source>
        <dbReference type="EMBL" id="NGM19896.1"/>
    </source>
</evidence>
<dbReference type="EMBL" id="JAAIKB010000002">
    <property type="protein sequence ID" value="NGM19896.1"/>
    <property type="molecule type" value="Genomic_DNA"/>
</dbReference>
<dbReference type="InterPro" id="IPR036388">
    <property type="entry name" value="WH-like_DNA-bd_sf"/>
</dbReference>
<accession>A0A6M1LHW0</accession>
<dbReference type="InterPro" id="IPR029016">
    <property type="entry name" value="GAF-like_dom_sf"/>
</dbReference>
<keyword evidence="2" id="KW-0238">DNA-binding</keyword>
<dbReference type="Pfam" id="PF01614">
    <property type="entry name" value="IclR_C"/>
    <property type="match status" value="1"/>
</dbReference>
<dbReference type="SUPFAM" id="SSF55781">
    <property type="entry name" value="GAF domain-like"/>
    <property type="match status" value="1"/>
</dbReference>
<dbReference type="InterPro" id="IPR014757">
    <property type="entry name" value="Tscrpt_reg_IclR_C"/>
</dbReference>
<evidence type="ECO:0000313" key="7">
    <source>
        <dbReference type="Proteomes" id="UP000475385"/>
    </source>
</evidence>
<dbReference type="Pfam" id="PF09339">
    <property type="entry name" value="HTH_IclR"/>
    <property type="match status" value="1"/>
</dbReference>
<dbReference type="PANTHER" id="PTHR30136:SF34">
    <property type="entry name" value="TRANSCRIPTIONAL REGULATOR"/>
    <property type="match status" value="1"/>
</dbReference>
<dbReference type="RefSeq" id="WP_164693765.1">
    <property type="nucleotide sequence ID" value="NZ_JAAIKB010000002.1"/>
</dbReference>
<proteinExistence type="predicted"/>
<dbReference type="Gene3D" id="3.30.450.40">
    <property type="match status" value="1"/>
</dbReference>
<dbReference type="PROSITE" id="PS51078">
    <property type="entry name" value="ICLR_ED"/>
    <property type="match status" value="1"/>
</dbReference>
<sequence>MPRIGEEHAARRREAGHGADFLEALARGLAVLQAFGPERRQMTLAEAARAVDLPRATVRRALHTLVVLGHVETDGRLFRLTPQVLRLAAGYLGASGVATVLQPLCERLAAEAGGPCSAAVLDGAEIVFVAYGRPRLMLNVSTMVGSRLPAFCTALGRVLLAGVPEAEREAALAAPFAVTPRTETDAARLKVLVAAAATEGHALVEQEAEWGFRSLAVPLPRQDGRVVAALNIGMHTEGGSAEEFRARWLPRLREEAAAASPLLL</sequence>
<keyword evidence="3" id="KW-0804">Transcription</keyword>
<dbReference type="GO" id="GO:0003677">
    <property type="term" value="F:DNA binding"/>
    <property type="evidence" value="ECO:0007669"/>
    <property type="project" value="UniProtKB-KW"/>
</dbReference>
<dbReference type="PROSITE" id="PS51077">
    <property type="entry name" value="HTH_ICLR"/>
    <property type="match status" value="1"/>
</dbReference>
<evidence type="ECO:0000256" key="3">
    <source>
        <dbReference type="ARBA" id="ARBA00023163"/>
    </source>
</evidence>
<gene>
    <name evidence="6" type="ORF">G3576_07700</name>
</gene>
<dbReference type="Proteomes" id="UP000475385">
    <property type="component" value="Unassembled WGS sequence"/>
</dbReference>
<feature type="domain" description="HTH iclR-type" evidence="4">
    <location>
        <begin position="22"/>
        <end position="82"/>
    </location>
</feature>
<evidence type="ECO:0000259" key="4">
    <source>
        <dbReference type="PROSITE" id="PS51077"/>
    </source>
</evidence>
<name>A0A6M1LHW0_9PROT</name>
<dbReference type="InterPro" id="IPR050707">
    <property type="entry name" value="HTH_MetabolicPath_Reg"/>
</dbReference>
<comment type="caution">
    <text evidence="6">The sequence shown here is derived from an EMBL/GenBank/DDBJ whole genome shotgun (WGS) entry which is preliminary data.</text>
</comment>
<feature type="domain" description="IclR-ED" evidence="5">
    <location>
        <begin position="83"/>
        <end position="264"/>
    </location>
</feature>
<dbReference type="InterPro" id="IPR005471">
    <property type="entry name" value="Tscrpt_reg_IclR_N"/>
</dbReference>
<dbReference type="SUPFAM" id="SSF46785">
    <property type="entry name" value="Winged helix' DNA-binding domain"/>
    <property type="match status" value="1"/>
</dbReference>
<dbReference type="GO" id="GO:0003700">
    <property type="term" value="F:DNA-binding transcription factor activity"/>
    <property type="evidence" value="ECO:0007669"/>
    <property type="project" value="TreeGrafter"/>
</dbReference>